<reference evidence="2" key="1">
    <citation type="submission" date="2020-05" db="EMBL/GenBank/DDBJ databases">
        <title>Mycena genomes resolve the evolution of fungal bioluminescence.</title>
        <authorList>
            <person name="Tsai I.J."/>
        </authorList>
    </citation>
    <scope>NUCLEOTIDE SEQUENCE</scope>
    <source>
        <strain evidence="2">CCC161011</strain>
    </source>
</reference>
<protein>
    <submittedName>
        <fullName evidence="2">Uncharacterized protein</fullName>
    </submittedName>
</protein>
<gene>
    <name evidence="2" type="ORF">MVEN_00019500</name>
</gene>
<dbReference type="EMBL" id="JACAZI010000001">
    <property type="protein sequence ID" value="KAF7371640.1"/>
    <property type="molecule type" value="Genomic_DNA"/>
</dbReference>
<feature type="compositionally biased region" description="Polar residues" evidence="1">
    <location>
        <begin position="1"/>
        <end position="11"/>
    </location>
</feature>
<proteinExistence type="predicted"/>
<evidence type="ECO:0000256" key="1">
    <source>
        <dbReference type="SAM" id="MobiDB-lite"/>
    </source>
</evidence>
<evidence type="ECO:0000313" key="3">
    <source>
        <dbReference type="Proteomes" id="UP000620124"/>
    </source>
</evidence>
<name>A0A8H6Z2Y0_9AGAR</name>
<accession>A0A8H6Z2Y0</accession>
<dbReference type="AlphaFoldDB" id="A0A8H6Z2Y0"/>
<keyword evidence="3" id="KW-1185">Reference proteome</keyword>
<evidence type="ECO:0000313" key="2">
    <source>
        <dbReference type="EMBL" id="KAF7371640.1"/>
    </source>
</evidence>
<comment type="caution">
    <text evidence="2">The sequence shown here is derived from an EMBL/GenBank/DDBJ whole genome shotgun (WGS) entry which is preliminary data.</text>
</comment>
<feature type="region of interest" description="Disordered" evidence="1">
    <location>
        <begin position="1"/>
        <end position="75"/>
    </location>
</feature>
<dbReference type="Proteomes" id="UP000620124">
    <property type="component" value="Unassembled WGS sequence"/>
</dbReference>
<sequence length="226" mass="25271">MSSRNPKAASSNHDRSEVKENTREPRMPRPTEKEAQRREQIEDAEQLKVAKLKKAAERRIVHDSDSDVEPGEEKPELNITTRVVPTKLTMTKEKVLSQRAGKIPEVSTRMFKEVTNDQEAVTIIQMIALKRPVSRKTEWTATQIGICTQISVTAIHAIAPKRPISLETERTATRIGTCTLIFVKMMRSIATGNTGAGELTRARGLLLTLSAAGRRQRVIRGVVLRL</sequence>
<organism evidence="2 3">
    <name type="scientific">Mycena venus</name>
    <dbReference type="NCBI Taxonomy" id="2733690"/>
    <lineage>
        <taxon>Eukaryota</taxon>
        <taxon>Fungi</taxon>
        <taxon>Dikarya</taxon>
        <taxon>Basidiomycota</taxon>
        <taxon>Agaricomycotina</taxon>
        <taxon>Agaricomycetes</taxon>
        <taxon>Agaricomycetidae</taxon>
        <taxon>Agaricales</taxon>
        <taxon>Marasmiineae</taxon>
        <taxon>Mycenaceae</taxon>
        <taxon>Mycena</taxon>
    </lineage>
</organism>
<feature type="compositionally biased region" description="Basic and acidic residues" evidence="1">
    <location>
        <begin position="12"/>
        <end position="75"/>
    </location>
</feature>